<feature type="transmembrane region" description="Helical" evidence="7">
    <location>
        <begin position="267"/>
        <end position="285"/>
    </location>
</feature>
<evidence type="ECO:0000259" key="8">
    <source>
        <dbReference type="Pfam" id="PF00892"/>
    </source>
</evidence>
<comment type="caution">
    <text evidence="9">The sequence shown here is derived from an EMBL/GenBank/DDBJ whole genome shotgun (WGS) entry which is preliminary data.</text>
</comment>
<evidence type="ECO:0000256" key="7">
    <source>
        <dbReference type="SAM" id="Phobius"/>
    </source>
</evidence>
<dbReference type="EMBL" id="QOCW01000008">
    <property type="protein sequence ID" value="RBW69708.1"/>
    <property type="molecule type" value="Genomic_DNA"/>
</dbReference>
<dbReference type="GO" id="GO:0005886">
    <property type="term" value="C:plasma membrane"/>
    <property type="evidence" value="ECO:0007669"/>
    <property type="project" value="UniProtKB-SubCell"/>
</dbReference>
<dbReference type="SUPFAM" id="SSF103481">
    <property type="entry name" value="Multidrug resistance efflux transporter EmrE"/>
    <property type="match status" value="2"/>
</dbReference>
<dbReference type="PANTHER" id="PTHR42920:SF5">
    <property type="entry name" value="EAMA DOMAIN-CONTAINING PROTEIN"/>
    <property type="match status" value="1"/>
</dbReference>
<evidence type="ECO:0000256" key="3">
    <source>
        <dbReference type="ARBA" id="ARBA00022475"/>
    </source>
</evidence>
<dbReference type="InterPro" id="IPR051258">
    <property type="entry name" value="Diverse_Substrate_Transporter"/>
</dbReference>
<feature type="transmembrane region" description="Helical" evidence="7">
    <location>
        <begin position="92"/>
        <end position="114"/>
    </location>
</feature>
<evidence type="ECO:0000256" key="5">
    <source>
        <dbReference type="ARBA" id="ARBA00022989"/>
    </source>
</evidence>
<proteinExistence type="inferred from homology"/>
<dbReference type="InterPro" id="IPR000620">
    <property type="entry name" value="EamA_dom"/>
</dbReference>
<feature type="transmembrane region" description="Helical" evidence="7">
    <location>
        <begin position="241"/>
        <end position="261"/>
    </location>
</feature>
<dbReference type="PANTHER" id="PTHR42920">
    <property type="entry name" value="OS03G0707200 PROTEIN-RELATED"/>
    <property type="match status" value="1"/>
</dbReference>
<keyword evidence="10" id="KW-1185">Reference proteome</keyword>
<feature type="domain" description="EamA" evidence="8">
    <location>
        <begin position="150"/>
        <end position="282"/>
    </location>
</feature>
<keyword evidence="6 7" id="KW-0472">Membrane</keyword>
<feature type="transmembrane region" description="Helical" evidence="7">
    <location>
        <begin position="123"/>
        <end position="141"/>
    </location>
</feature>
<dbReference type="InterPro" id="IPR037185">
    <property type="entry name" value="EmrE-like"/>
</dbReference>
<gene>
    <name evidence="9" type="ORF">DS031_09220</name>
</gene>
<evidence type="ECO:0000313" key="9">
    <source>
        <dbReference type="EMBL" id="RBW69708.1"/>
    </source>
</evidence>
<comment type="similarity">
    <text evidence="2">Belongs to the EamA transporter family.</text>
</comment>
<keyword evidence="5 7" id="KW-1133">Transmembrane helix</keyword>
<dbReference type="OrthoDB" id="3180815at2"/>
<evidence type="ECO:0000256" key="2">
    <source>
        <dbReference type="ARBA" id="ARBA00007362"/>
    </source>
</evidence>
<protein>
    <submittedName>
        <fullName evidence="9">EamA/RhaT family transporter</fullName>
    </submittedName>
</protein>
<dbReference type="PROSITE" id="PS51257">
    <property type="entry name" value="PROKAR_LIPOPROTEIN"/>
    <property type="match status" value="1"/>
</dbReference>
<evidence type="ECO:0000313" key="10">
    <source>
        <dbReference type="Proteomes" id="UP000253314"/>
    </source>
</evidence>
<feature type="transmembrane region" description="Helical" evidence="7">
    <location>
        <begin position="39"/>
        <end position="55"/>
    </location>
</feature>
<dbReference type="Pfam" id="PF00892">
    <property type="entry name" value="EamA"/>
    <property type="match status" value="2"/>
</dbReference>
<keyword evidence="3" id="KW-1003">Cell membrane</keyword>
<organism evidence="9 10">
    <name type="scientific">Bacillus taeanensis</name>
    <dbReference type="NCBI Taxonomy" id="273032"/>
    <lineage>
        <taxon>Bacteria</taxon>
        <taxon>Bacillati</taxon>
        <taxon>Bacillota</taxon>
        <taxon>Bacilli</taxon>
        <taxon>Bacillales</taxon>
        <taxon>Bacillaceae</taxon>
        <taxon>Bacillus</taxon>
    </lineage>
</organism>
<reference evidence="9 10" key="1">
    <citation type="submission" date="2018-07" db="EMBL/GenBank/DDBJ databases">
        <title>Lottiidibacillus patelloidae gen. nov., sp. nov., isolated from the intestinal tract of a marine limpet and the reclassification of B. taeanensis BH030017T, B. algicola KMM 3737T and B. hwajinpoensis SW-72T as genus Lottiidibacillus.</title>
        <authorList>
            <person name="Liu R."/>
            <person name="Huang Z."/>
        </authorList>
    </citation>
    <scope>NUCLEOTIDE SEQUENCE [LARGE SCALE GENOMIC DNA]</scope>
    <source>
        <strain evidence="9 10">BH030017</strain>
    </source>
</reference>
<evidence type="ECO:0000256" key="1">
    <source>
        <dbReference type="ARBA" id="ARBA00004651"/>
    </source>
</evidence>
<dbReference type="AlphaFoldDB" id="A0A366XVV6"/>
<feature type="transmembrane region" description="Helical" evidence="7">
    <location>
        <begin position="215"/>
        <end position="234"/>
    </location>
</feature>
<feature type="transmembrane region" description="Helical" evidence="7">
    <location>
        <begin position="67"/>
        <end position="86"/>
    </location>
</feature>
<dbReference type="Proteomes" id="UP000253314">
    <property type="component" value="Unassembled WGS sequence"/>
</dbReference>
<keyword evidence="4 7" id="KW-0812">Transmembrane</keyword>
<dbReference type="RefSeq" id="WP_113805790.1">
    <property type="nucleotide sequence ID" value="NZ_QOCW01000008.1"/>
</dbReference>
<feature type="domain" description="EamA" evidence="8">
    <location>
        <begin position="7"/>
        <end position="136"/>
    </location>
</feature>
<evidence type="ECO:0000256" key="4">
    <source>
        <dbReference type="ARBA" id="ARBA00022692"/>
    </source>
</evidence>
<comment type="subcellular location">
    <subcellularLocation>
        <location evidence="1">Cell membrane</location>
        <topology evidence="1">Multi-pass membrane protein</topology>
    </subcellularLocation>
</comment>
<name>A0A366XVV6_9BACI</name>
<evidence type="ECO:0000256" key="6">
    <source>
        <dbReference type="ARBA" id="ARBA00023136"/>
    </source>
</evidence>
<feature type="transmembrane region" description="Helical" evidence="7">
    <location>
        <begin position="182"/>
        <end position="203"/>
    </location>
</feature>
<accession>A0A366XVV6</accession>
<sequence>MKTWHYALVVFIGGCCLGILSTFVKLAYAAGYSMVEVTGSQVLFGTLIIWMVTIFSKKKKTSFLETFKIILAGTPMGLTGLLYYQSLQTLDASLAIIFLFQFIWIGILIEWVFYKKRPSSSKVVSIVILLSGSILAAGLFVESIKAVSWQGAFFGILSAFTFSLFIFLSGSIGKNVPSIQKSALLSTGAMTVTFLLFPPVFLFDLSTLTGITPHGLILGIFGVVLPPLFFSIGMPHVGPGLGTILAASELPVAVTMSAFVLSEDVSLLQWTGVALILGGIIIGNTKKMKVPVIFKVQSKQRI</sequence>
<feature type="transmembrane region" description="Helical" evidence="7">
    <location>
        <begin position="147"/>
        <end position="170"/>
    </location>
</feature>